<dbReference type="AlphaFoldDB" id="A0A6M3KRL1"/>
<dbReference type="EMBL" id="MT142523">
    <property type="protein sequence ID" value="QJA84065.1"/>
    <property type="molecule type" value="Genomic_DNA"/>
</dbReference>
<accession>A0A6M3KRL1</accession>
<evidence type="ECO:0000313" key="3">
    <source>
        <dbReference type="EMBL" id="QJA84065.1"/>
    </source>
</evidence>
<protein>
    <submittedName>
        <fullName evidence="3">Uncharacterized protein</fullName>
    </submittedName>
</protein>
<proteinExistence type="predicted"/>
<dbReference type="EMBL" id="MT141417">
    <property type="protein sequence ID" value="QJA60679.1"/>
    <property type="molecule type" value="Genomic_DNA"/>
</dbReference>
<sequence>MTSETGSTKKPGKYKSTSPASIPRLTVEITQEQSASLRRYLRQGDRTRIFQVLIDQLILMLEHDAAGTMAAIMTHAITVENMIMKTKEQWLLEKIHSFKKTTDSDSISVFLRSLGLEK</sequence>
<evidence type="ECO:0000313" key="2">
    <source>
        <dbReference type="EMBL" id="QJA60679.1"/>
    </source>
</evidence>
<reference evidence="3" key="1">
    <citation type="submission" date="2020-03" db="EMBL/GenBank/DDBJ databases">
        <title>The deep terrestrial virosphere.</title>
        <authorList>
            <person name="Holmfeldt K."/>
            <person name="Nilsson E."/>
            <person name="Simone D."/>
            <person name="Lopez-Fernandez M."/>
            <person name="Wu X."/>
            <person name="de Brujin I."/>
            <person name="Lundin D."/>
            <person name="Andersson A."/>
            <person name="Bertilsson S."/>
            <person name="Dopson M."/>
        </authorList>
    </citation>
    <scope>NUCLEOTIDE SEQUENCE</scope>
    <source>
        <strain evidence="3">MM415A00229</strain>
        <strain evidence="2">MM415B01070</strain>
    </source>
</reference>
<organism evidence="3">
    <name type="scientific">viral metagenome</name>
    <dbReference type="NCBI Taxonomy" id="1070528"/>
    <lineage>
        <taxon>unclassified sequences</taxon>
        <taxon>metagenomes</taxon>
        <taxon>organismal metagenomes</taxon>
    </lineage>
</organism>
<feature type="region of interest" description="Disordered" evidence="1">
    <location>
        <begin position="1"/>
        <end position="21"/>
    </location>
</feature>
<name>A0A6M3KRL1_9ZZZZ</name>
<gene>
    <name evidence="3" type="ORF">MM415A00229_0013</name>
    <name evidence="2" type="ORF">MM415B01070_0013</name>
</gene>
<evidence type="ECO:0000256" key="1">
    <source>
        <dbReference type="SAM" id="MobiDB-lite"/>
    </source>
</evidence>